<dbReference type="Pfam" id="PF04893">
    <property type="entry name" value="Yip1"/>
    <property type="match status" value="1"/>
</dbReference>
<evidence type="ECO:0000256" key="7">
    <source>
        <dbReference type="SAM" id="MobiDB-lite"/>
    </source>
</evidence>
<evidence type="ECO:0000256" key="1">
    <source>
        <dbReference type="ARBA" id="ARBA00004141"/>
    </source>
</evidence>
<evidence type="ECO:0000259" key="8">
    <source>
        <dbReference type="Pfam" id="PF04893"/>
    </source>
</evidence>
<feature type="transmembrane region" description="Helical" evidence="6">
    <location>
        <begin position="226"/>
        <end position="246"/>
    </location>
</feature>
<feature type="transmembrane region" description="Helical" evidence="6">
    <location>
        <begin position="200"/>
        <end position="220"/>
    </location>
</feature>
<keyword evidence="10" id="KW-1185">Reference proteome</keyword>
<dbReference type="PANTHER" id="PTHR12822">
    <property type="entry name" value="PROTEIN YIPF"/>
    <property type="match status" value="1"/>
</dbReference>
<feature type="transmembrane region" description="Helical" evidence="6">
    <location>
        <begin position="258"/>
        <end position="280"/>
    </location>
</feature>
<feature type="transmembrane region" description="Helical" evidence="6">
    <location>
        <begin position="166"/>
        <end position="188"/>
    </location>
</feature>
<dbReference type="InterPro" id="IPR039765">
    <property type="entry name" value="Yip5/YIPF1/YIPF2"/>
</dbReference>
<sequence length="307" mass="34262">MADPGRQTVVDVASQEKGDQISSDDLQFHDFSGATLSDGGGGLPGDRTSRMSSDDEPLLDADSDQAELLGGQKKQSPFWTFEYYQDFFDVDTYQVLHRILGSMLPRPGKNFLLTHVRPNPDIYGPFWVCLTLVFTTAISGNLANYFSLASSGSEYHWVYDFHKVTLAAAAIFSYAWLIPTALWGFLWWRNSQLHFTFLEIICVYGYSLSIYVPISVLWAIPVPAVQWALGLVGMLLSGSVLVLTFWPAVRDDERKVTYLTLVLIFILHGLLAVGFMLYFFSVPLHGSPVTPQPHRTTIAPAVSTKHI</sequence>
<evidence type="ECO:0000256" key="5">
    <source>
        <dbReference type="ARBA" id="ARBA00023136"/>
    </source>
</evidence>
<dbReference type="EMBL" id="OV696698">
    <property type="protein sequence ID" value="CAH1243178.1"/>
    <property type="molecule type" value="Genomic_DNA"/>
</dbReference>
<dbReference type="GO" id="GO:0031267">
    <property type="term" value="F:small GTPase binding"/>
    <property type="evidence" value="ECO:0007669"/>
    <property type="project" value="InterPro"/>
</dbReference>
<protein>
    <recommendedName>
        <fullName evidence="6">Protein YIPF</fullName>
    </recommendedName>
</protein>
<evidence type="ECO:0000256" key="6">
    <source>
        <dbReference type="RuleBase" id="RU361264"/>
    </source>
</evidence>
<name>A0A8J9YWU9_BRALA</name>
<dbReference type="Proteomes" id="UP000838412">
    <property type="component" value="Chromosome 13"/>
</dbReference>
<dbReference type="InterPro" id="IPR006977">
    <property type="entry name" value="Yip1_dom"/>
</dbReference>
<feature type="transmembrane region" description="Helical" evidence="6">
    <location>
        <begin position="126"/>
        <end position="146"/>
    </location>
</feature>
<feature type="region of interest" description="Disordered" evidence="7">
    <location>
        <begin position="1"/>
        <end position="58"/>
    </location>
</feature>
<comment type="similarity">
    <text evidence="2 6">Belongs to the YIP1 family.</text>
</comment>
<dbReference type="OrthoDB" id="10256463at2759"/>
<evidence type="ECO:0000256" key="2">
    <source>
        <dbReference type="ARBA" id="ARBA00010596"/>
    </source>
</evidence>
<keyword evidence="3 6" id="KW-0812">Transmembrane</keyword>
<evidence type="ECO:0000256" key="3">
    <source>
        <dbReference type="ARBA" id="ARBA00022692"/>
    </source>
</evidence>
<dbReference type="GO" id="GO:0000139">
    <property type="term" value="C:Golgi membrane"/>
    <property type="evidence" value="ECO:0007669"/>
    <property type="project" value="UniProtKB-SubCell"/>
</dbReference>
<evidence type="ECO:0000313" key="10">
    <source>
        <dbReference type="Proteomes" id="UP000838412"/>
    </source>
</evidence>
<organism evidence="9 10">
    <name type="scientific">Branchiostoma lanceolatum</name>
    <name type="common">Common lancelet</name>
    <name type="synonym">Amphioxus lanceolatum</name>
    <dbReference type="NCBI Taxonomy" id="7740"/>
    <lineage>
        <taxon>Eukaryota</taxon>
        <taxon>Metazoa</taxon>
        <taxon>Chordata</taxon>
        <taxon>Cephalochordata</taxon>
        <taxon>Leptocardii</taxon>
        <taxon>Amphioxiformes</taxon>
        <taxon>Branchiostomatidae</taxon>
        <taxon>Branchiostoma</taxon>
    </lineage>
</organism>
<evidence type="ECO:0000256" key="4">
    <source>
        <dbReference type="ARBA" id="ARBA00022989"/>
    </source>
</evidence>
<accession>A0A8J9YWU9</accession>
<comment type="subcellular location">
    <subcellularLocation>
        <location evidence="6">Golgi apparatus membrane</location>
        <topology evidence="6">Multi-pass membrane protein</topology>
    </subcellularLocation>
    <subcellularLocation>
        <location evidence="1">Membrane</location>
        <topology evidence="1">Multi-pass membrane protein</topology>
    </subcellularLocation>
</comment>
<evidence type="ECO:0000313" key="9">
    <source>
        <dbReference type="EMBL" id="CAH1243178.1"/>
    </source>
</evidence>
<dbReference type="AlphaFoldDB" id="A0A8J9YWU9"/>
<gene>
    <name evidence="9" type="primary">YIPF1</name>
    <name evidence="9" type="ORF">BLAG_LOCUS6261</name>
</gene>
<reference evidence="9" key="1">
    <citation type="submission" date="2022-01" db="EMBL/GenBank/DDBJ databases">
        <authorList>
            <person name="Braso-Vives M."/>
        </authorList>
    </citation>
    <scope>NUCLEOTIDE SEQUENCE</scope>
</reference>
<proteinExistence type="inferred from homology"/>
<dbReference type="PANTHER" id="PTHR12822:SF2">
    <property type="entry name" value="PROTEIN YIPF"/>
    <property type="match status" value="1"/>
</dbReference>
<feature type="domain" description="Yip1" evidence="8">
    <location>
        <begin position="103"/>
        <end position="273"/>
    </location>
</feature>
<keyword evidence="5 6" id="KW-0472">Membrane</keyword>
<dbReference type="GO" id="GO:0016192">
    <property type="term" value="P:vesicle-mediated transport"/>
    <property type="evidence" value="ECO:0007669"/>
    <property type="project" value="InterPro"/>
</dbReference>
<keyword evidence="4 6" id="KW-1133">Transmembrane helix</keyword>